<dbReference type="SUPFAM" id="SSF52540">
    <property type="entry name" value="P-loop containing nucleoside triphosphate hydrolases"/>
    <property type="match status" value="1"/>
</dbReference>
<evidence type="ECO:0000256" key="2">
    <source>
        <dbReference type="ARBA" id="ARBA00022741"/>
    </source>
</evidence>
<dbReference type="GO" id="GO:0042626">
    <property type="term" value="F:ATPase-coupled transmembrane transporter activity"/>
    <property type="evidence" value="ECO:0007669"/>
    <property type="project" value="TreeGrafter"/>
</dbReference>
<evidence type="ECO:0000259" key="4">
    <source>
        <dbReference type="Pfam" id="PF00005"/>
    </source>
</evidence>
<protein>
    <recommendedName>
        <fullName evidence="4">ABC transporter domain-containing protein</fullName>
    </recommendedName>
</protein>
<dbReference type="InterPro" id="IPR003439">
    <property type="entry name" value="ABC_transporter-like_ATP-bd"/>
</dbReference>
<dbReference type="CDD" id="cd03225">
    <property type="entry name" value="ABC_cobalt_CbiO_domain1"/>
    <property type="match status" value="1"/>
</dbReference>
<keyword evidence="1" id="KW-0813">Transport</keyword>
<dbReference type="InterPro" id="IPR050095">
    <property type="entry name" value="ECF_ABC_transporter_ATP-bd"/>
</dbReference>
<gene>
    <name evidence="5" type="ORF">S01H4_05862</name>
</gene>
<organism evidence="5">
    <name type="scientific">marine sediment metagenome</name>
    <dbReference type="NCBI Taxonomy" id="412755"/>
    <lineage>
        <taxon>unclassified sequences</taxon>
        <taxon>metagenomes</taxon>
        <taxon>ecological metagenomes</taxon>
    </lineage>
</organism>
<feature type="domain" description="ABC transporter" evidence="4">
    <location>
        <begin position="8"/>
        <end position="114"/>
    </location>
</feature>
<evidence type="ECO:0000313" key="5">
    <source>
        <dbReference type="EMBL" id="GAG72891.1"/>
    </source>
</evidence>
<dbReference type="AlphaFoldDB" id="X1BL99"/>
<name>X1BL99_9ZZZZ</name>
<evidence type="ECO:0000256" key="3">
    <source>
        <dbReference type="ARBA" id="ARBA00022840"/>
    </source>
</evidence>
<evidence type="ECO:0000256" key="1">
    <source>
        <dbReference type="ARBA" id="ARBA00022448"/>
    </source>
</evidence>
<dbReference type="Gene3D" id="3.40.50.300">
    <property type="entry name" value="P-loop containing nucleotide triphosphate hydrolases"/>
    <property type="match status" value="1"/>
</dbReference>
<dbReference type="PROSITE" id="PS00211">
    <property type="entry name" value="ABC_TRANSPORTER_1"/>
    <property type="match status" value="1"/>
</dbReference>
<sequence>MAGFLKGTGKVLINGLEITKKTLKQIRTMLGSCLEDPDDQLFMPNLFEDVAFGPLNMGLDAEQVKSRVADALKTVGLSDMADKAPHHLSAGQKRAAAIATILSMRPEIITLDEPDGSLDPRNRNNLIKLLAGLPQTLIIATSNMNFAAAVAERTILLDNGRIIADGHSHKIMWDSKLMTDHGLEVPSKKR</sequence>
<keyword evidence="3" id="KW-0067">ATP-binding</keyword>
<dbReference type="InterPro" id="IPR017871">
    <property type="entry name" value="ABC_transporter-like_CS"/>
</dbReference>
<dbReference type="PANTHER" id="PTHR43553:SF24">
    <property type="entry name" value="ENERGY-COUPLING FACTOR TRANSPORTER ATP-BINDING PROTEIN ECFA1"/>
    <property type="match status" value="1"/>
</dbReference>
<dbReference type="GO" id="GO:0016887">
    <property type="term" value="F:ATP hydrolysis activity"/>
    <property type="evidence" value="ECO:0007669"/>
    <property type="project" value="InterPro"/>
</dbReference>
<dbReference type="EMBL" id="BART01001741">
    <property type="protein sequence ID" value="GAG72891.1"/>
    <property type="molecule type" value="Genomic_DNA"/>
</dbReference>
<dbReference type="InterPro" id="IPR027417">
    <property type="entry name" value="P-loop_NTPase"/>
</dbReference>
<dbReference type="Pfam" id="PF00005">
    <property type="entry name" value="ABC_tran"/>
    <property type="match status" value="1"/>
</dbReference>
<dbReference type="PANTHER" id="PTHR43553">
    <property type="entry name" value="HEAVY METAL TRANSPORTER"/>
    <property type="match status" value="1"/>
</dbReference>
<proteinExistence type="predicted"/>
<keyword evidence="2" id="KW-0547">Nucleotide-binding</keyword>
<reference evidence="5" key="1">
    <citation type="journal article" date="2014" name="Front. Microbiol.">
        <title>High frequency of phylogenetically diverse reductive dehalogenase-homologous genes in deep subseafloor sedimentary metagenomes.</title>
        <authorList>
            <person name="Kawai M."/>
            <person name="Futagami T."/>
            <person name="Toyoda A."/>
            <person name="Takaki Y."/>
            <person name="Nishi S."/>
            <person name="Hori S."/>
            <person name="Arai W."/>
            <person name="Tsubouchi T."/>
            <person name="Morono Y."/>
            <person name="Uchiyama I."/>
            <person name="Ito T."/>
            <person name="Fujiyama A."/>
            <person name="Inagaki F."/>
            <person name="Takami H."/>
        </authorList>
    </citation>
    <scope>NUCLEOTIDE SEQUENCE</scope>
    <source>
        <strain evidence="5">Expedition CK06-06</strain>
    </source>
</reference>
<dbReference type="GO" id="GO:0043190">
    <property type="term" value="C:ATP-binding cassette (ABC) transporter complex"/>
    <property type="evidence" value="ECO:0007669"/>
    <property type="project" value="TreeGrafter"/>
</dbReference>
<dbReference type="GO" id="GO:0005524">
    <property type="term" value="F:ATP binding"/>
    <property type="evidence" value="ECO:0007669"/>
    <property type="project" value="UniProtKB-KW"/>
</dbReference>
<comment type="caution">
    <text evidence="5">The sequence shown here is derived from an EMBL/GenBank/DDBJ whole genome shotgun (WGS) entry which is preliminary data.</text>
</comment>
<dbReference type="InterPro" id="IPR015856">
    <property type="entry name" value="ABC_transpr_CbiO/EcfA_su"/>
</dbReference>
<accession>X1BL99</accession>